<proteinExistence type="predicted"/>
<evidence type="ECO:0000313" key="2">
    <source>
        <dbReference type="Proteomes" id="UP000285750"/>
    </source>
</evidence>
<comment type="caution">
    <text evidence="1">The sequence shown here is derived from an EMBL/GenBank/DDBJ whole genome shotgun (WGS) entry which is preliminary data.</text>
</comment>
<name>A0A412H1A4_9BACT</name>
<evidence type="ECO:0000313" key="1">
    <source>
        <dbReference type="EMBL" id="RGS02022.1"/>
    </source>
</evidence>
<dbReference type="AlphaFoldDB" id="A0A412H1A4"/>
<protein>
    <submittedName>
        <fullName evidence="1">Uncharacterized protein</fullName>
    </submittedName>
</protein>
<dbReference type="RefSeq" id="WP_118432448.1">
    <property type="nucleotide sequence ID" value="NZ_JAQCWP010000062.1"/>
</dbReference>
<dbReference type="EMBL" id="QRUY01000060">
    <property type="protein sequence ID" value="RGS02022.1"/>
    <property type="molecule type" value="Genomic_DNA"/>
</dbReference>
<accession>A0A412H1A4</accession>
<sequence length="91" mass="10375">MDGMEIFKQDVCRAALECNANLVVVYNGKKAFWYYEQLQALVAEYPNKSITLLEFCVAAEKVGEKCSKETTKCSFCFVARNVPREEALSEY</sequence>
<organism evidence="1 2">
    <name type="scientific">Phocaeicola plebeius</name>
    <dbReference type="NCBI Taxonomy" id="310297"/>
    <lineage>
        <taxon>Bacteria</taxon>
        <taxon>Pseudomonadati</taxon>
        <taxon>Bacteroidota</taxon>
        <taxon>Bacteroidia</taxon>
        <taxon>Bacteroidales</taxon>
        <taxon>Bacteroidaceae</taxon>
        <taxon>Phocaeicola</taxon>
    </lineage>
</organism>
<dbReference type="Proteomes" id="UP000285750">
    <property type="component" value="Unassembled WGS sequence"/>
</dbReference>
<reference evidence="1 2" key="1">
    <citation type="submission" date="2018-08" db="EMBL/GenBank/DDBJ databases">
        <title>A genome reference for cultivated species of the human gut microbiota.</title>
        <authorList>
            <person name="Zou Y."/>
            <person name="Xue W."/>
            <person name="Luo G."/>
        </authorList>
    </citation>
    <scope>NUCLEOTIDE SEQUENCE [LARGE SCALE GENOMIC DNA]</scope>
    <source>
        <strain evidence="1 2">AF24-16AC</strain>
    </source>
</reference>
<gene>
    <name evidence="1" type="ORF">DWY14_16535</name>
</gene>